<dbReference type="GO" id="GO:0000725">
    <property type="term" value="P:recombinational repair"/>
    <property type="evidence" value="ECO:0007669"/>
    <property type="project" value="InterPro"/>
</dbReference>
<evidence type="ECO:0000259" key="2">
    <source>
        <dbReference type="Pfam" id="PF15072"/>
    </source>
</evidence>
<protein>
    <recommendedName>
        <fullName evidence="2">Homologous recombination OB-fold protein OB-fold domain-containing protein</fullName>
    </recommendedName>
</protein>
<evidence type="ECO:0000313" key="4">
    <source>
        <dbReference type="Proteomes" id="UP000264353"/>
    </source>
</evidence>
<dbReference type="EMBL" id="CM010633">
    <property type="protein sequence ID" value="RID57012.1"/>
    <property type="molecule type" value="Genomic_DNA"/>
</dbReference>
<feature type="compositionally biased region" description="Acidic residues" evidence="1">
    <location>
        <begin position="1"/>
        <end position="18"/>
    </location>
</feature>
<dbReference type="InterPro" id="IPR028045">
    <property type="entry name" value="HROB"/>
</dbReference>
<name>A0A397YU56_BRACM</name>
<proteinExistence type="predicted"/>
<feature type="domain" description="Homologous recombination OB-fold protein OB-fold" evidence="2">
    <location>
        <begin position="164"/>
        <end position="248"/>
    </location>
</feature>
<feature type="region of interest" description="Disordered" evidence="1">
    <location>
        <begin position="289"/>
        <end position="327"/>
    </location>
</feature>
<evidence type="ECO:0000256" key="1">
    <source>
        <dbReference type="SAM" id="MobiDB-lite"/>
    </source>
</evidence>
<reference evidence="3 4" key="1">
    <citation type="submission" date="2018-06" db="EMBL/GenBank/DDBJ databases">
        <title>WGS assembly of Brassica rapa FPsc.</title>
        <authorList>
            <person name="Bowman J."/>
            <person name="Kohchi T."/>
            <person name="Yamato K."/>
            <person name="Jenkins J."/>
            <person name="Shu S."/>
            <person name="Ishizaki K."/>
            <person name="Yamaoka S."/>
            <person name="Nishihama R."/>
            <person name="Nakamura Y."/>
            <person name="Berger F."/>
            <person name="Adam C."/>
            <person name="Aki S."/>
            <person name="Althoff F."/>
            <person name="Araki T."/>
            <person name="Arteaga-Vazquez M."/>
            <person name="Balasubrmanian S."/>
            <person name="Bauer D."/>
            <person name="Boehm C."/>
            <person name="Briginshaw L."/>
            <person name="Caballero-Perez J."/>
            <person name="Catarino B."/>
            <person name="Chen F."/>
            <person name="Chiyoda S."/>
            <person name="Chovatia M."/>
            <person name="Davies K."/>
            <person name="Delmans M."/>
            <person name="Demura T."/>
            <person name="Dierschke T."/>
            <person name="Dolan L."/>
            <person name="Dorantes-Acosta A."/>
            <person name="Eklund D."/>
            <person name="Florent S."/>
            <person name="Flores-Sandoval E."/>
            <person name="Fujiyama A."/>
            <person name="Fukuzawa H."/>
            <person name="Galik B."/>
            <person name="Grimanelli D."/>
            <person name="Grimwood J."/>
            <person name="Grossniklaus U."/>
            <person name="Hamada T."/>
            <person name="Haseloff J."/>
            <person name="Hetherington A."/>
            <person name="Higo A."/>
            <person name="Hirakawa Y."/>
            <person name="Hundley H."/>
            <person name="Ikeda Y."/>
            <person name="Inoue K."/>
            <person name="Inoue S."/>
            <person name="Ishida S."/>
            <person name="Jia Q."/>
            <person name="Kakita M."/>
            <person name="Kanazawa T."/>
            <person name="Kawai Y."/>
            <person name="Kawashima T."/>
            <person name="Kennedy M."/>
            <person name="Kinose K."/>
            <person name="Kinoshita T."/>
            <person name="Kohara Y."/>
            <person name="Koide E."/>
            <person name="Komatsu K."/>
            <person name="Kopischke S."/>
            <person name="Kubo M."/>
            <person name="Kyozuka J."/>
            <person name="Lagercrantz U."/>
            <person name="Lin S."/>
            <person name="Lindquist E."/>
            <person name="Lipzen A."/>
            <person name="Lu C."/>
            <person name="Luna E."/>
            <person name="Martienssen R."/>
            <person name="Minamino N."/>
            <person name="Mizutani M."/>
            <person name="Mizutani M."/>
            <person name="Mochizuki N."/>
            <person name="Monte I."/>
            <person name="Mosher R."/>
            <person name="Nagasaki H."/>
            <person name="Nakagami H."/>
            <person name="Naramoto S."/>
            <person name="Nishitani K."/>
            <person name="Ohtani M."/>
            <person name="Okamoto T."/>
            <person name="Okumura M."/>
            <person name="Phillips J."/>
            <person name="Pollak B."/>
            <person name="Reinders A."/>
            <person name="Roevekamp M."/>
            <person name="Sano R."/>
            <person name="Sawa S."/>
            <person name="Schmid M."/>
            <person name="Shirakawa M."/>
            <person name="Solano R."/>
            <person name="Spunde A."/>
            <person name="Suetsugu N."/>
            <person name="Sugano S."/>
            <person name="Sugiyama A."/>
            <person name="Sun R."/>
            <person name="Suzuki Y."/>
            <person name="Takenaka M."/>
            <person name="Takezawa D."/>
            <person name="Tomogane H."/>
            <person name="Tsuzuki M."/>
            <person name="Ueda T."/>
            <person name="Umeda M."/>
            <person name="Ward J."/>
            <person name="Watanabe Y."/>
            <person name="Yazaki K."/>
            <person name="Yokoyama R."/>
            <person name="Yoshitake Y."/>
            <person name="Yotsui I."/>
            <person name="Zachgo S."/>
            <person name="Schmutz J."/>
        </authorList>
    </citation>
    <scope>NUCLEOTIDE SEQUENCE [LARGE SCALE GENOMIC DNA]</scope>
    <source>
        <strain evidence="4">cv. B-3</strain>
    </source>
</reference>
<dbReference type="AlphaFoldDB" id="A0A397YU56"/>
<sequence>MNPQEEEVEQWEALDLGDSELPSFLRPCKRKSPSRPPLQPTTPRLNPNHQTLGRCSSSSLRDRFLEDSYSRSLIPGPAWTVQVAIRRKMNKDPRSVDEQGEPIPTQEFICKAAEEPDWDDKDFSEDPWVSAVDYIRREGLLSNGGKAIGTPLSEIKSVCCSWGKVDQVVAIVKTCTPNGLGDIMVTLKDPTGTIDASVHRKVISESEFGRDIRVGAVVILNKVAVCAPSRSSRYLNITLKNISKVITKDTPVLPNESHFETSAKNPVPVNENEEDLRMRPKVYPVEQGTTQGIMNNLRRNVRESSEATTDVEMEETNPTEESNSWQKGVAKNQFQARMDLTHLGKHDSSSQTGIAASRTTSNTREQQLQEDVATGTDTADDIRPAKKISRSPEPQSGELESVKGNSDEVTSGSKVNKSQPMASSSLVPQWTDEQLEELFNFD</sequence>
<feature type="compositionally biased region" description="Polar residues" evidence="1">
    <location>
        <begin position="349"/>
        <end position="366"/>
    </location>
</feature>
<dbReference type="InterPro" id="IPR058570">
    <property type="entry name" value="HROB_OB"/>
</dbReference>
<feature type="region of interest" description="Disordered" evidence="1">
    <location>
        <begin position="1"/>
        <end position="53"/>
    </location>
</feature>
<dbReference type="PANTHER" id="PTHR14523:SF1">
    <property type="entry name" value="HOMOLOGOUS RECOMBINATION OB-FOLD PROTEIN"/>
    <property type="match status" value="1"/>
</dbReference>
<feature type="compositionally biased region" description="Acidic residues" evidence="1">
    <location>
        <begin position="309"/>
        <end position="318"/>
    </location>
</feature>
<accession>A0A397YU56</accession>
<evidence type="ECO:0000313" key="3">
    <source>
        <dbReference type="EMBL" id="RID57012.1"/>
    </source>
</evidence>
<dbReference type="Pfam" id="PF15072">
    <property type="entry name" value="HROB"/>
    <property type="match status" value="1"/>
</dbReference>
<dbReference type="PANTHER" id="PTHR14523">
    <property type="entry name" value="UNCHARACTERIZED PROTEIN C17ORF53 HOMOLOG"/>
    <property type="match status" value="1"/>
</dbReference>
<dbReference type="Proteomes" id="UP000264353">
    <property type="component" value="Chromosome A6"/>
</dbReference>
<feature type="compositionally biased region" description="Polar residues" evidence="1">
    <location>
        <begin position="41"/>
        <end position="53"/>
    </location>
</feature>
<organism evidence="3 4">
    <name type="scientific">Brassica campestris</name>
    <name type="common">Field mustard</name>
    <dbReference type="NCBI Taxonomy" id="3711"/>
    <lineage>
        <taxon>Eukaryota</taxon>
        <taxon>Viridiplantae</taxon>
        <taxon>Streptophyta</taxon>
        <taxon>Embryophyta</taxon>
        <taxon>Tracheophyta</taxon>
        <taxon>Spermatophyta</taxon>
        <taxon>Magnoliopsida</taxon>
        <taxon>eudicotyledons</taxon>
        <taxon>Gunneridae</taxon>
        <taxon>Pentapetalae</taxon>
        <taxon>rosids</taxon>
        <taxon>malvids</taxon>
        <taxon>Brassicales</taxon>
        <taxon>Brassicaceae</taxon>
        <taxon>Brassiceae</taxon>
        <taxon>Brassica</taxon>
    </lineage>
</organism>
<feature type="compositionally biased region" description="Polar residues" evidence="1">
    <location>
        <begin position="289"/>
        <end position="298"/>
    </location>
</feature>
<gene>
    <name evidence="3" type="ORF">BRARA_F00418</name>
</gene>
<feature type="compositionally biased region" description="Polar residues" evidence="1">
    <location>
        <begin position="403"/>
        <end position="432"/>
    </location>
</feature>
<feature type="region of interest" description="Disordered" evidence="1">
    <location>
        <begin position="343"/>
        <end position="442"/>
    </location>
</feature>